<dbReference type="Pfam" id="PF13483">
    <property type="entry name" value="Lactamase_B_3"/>
    <property type="match status" value="1"/>
</dbReference>
<gene>
    <name evidence="2" type="ORF">F4X14_18740</name>
</gene>
<comment type="caution">
    <text evidence="2">The sequence shown here is derived from an EMBL/GenBank/DDBJ whole genome shotgun (WGS) entry which is preliminary data.</text>
</comment>
<dbReference type="InterPro" id="IPR036866">
    <property type="entry name" value="RibonucZ/Hydroxyglut_hydro"/>
</dbReference>
<evidence type="ECO:0000313" key="2">
    <source>
        <dbReference type="EMBL" id="MYC97000.1"/>
    </source>
</evidence>
<proteinExistence type="predicted"/>
<dbReference type="PANTHER" id="PTHR43546">
    <property type="entry name" value="UPF0173 METAL-DEPENDENT HYDROLASE MJ1163-RELATED"/>
    <property type="match status" value="1"/>
</dbReference>
<name>A0A6B1DAC7_9CHLR</name>
<organism evidence="2">
    <name type="scientific">Caldilineaceae bacterium SB0661_bin_32</name>
    <dbReference type="NCBI Taxonomy" id="2605255"/>
    <lineage>
        <taxon>Bacteria</taxon>
        <taxon>Bacillati</taxon>
        <taxon>Chloroflexota</taxon>
        <taxon>Caldilineae</taxon>
        <taxon>Caldilineales</taxon>
        <taxon>Caldilineaceae</taxon>
    </lineage>
</organism>
<dbReference type="PANTHER" id="PTHR43546:SF9">
    <property type="entry name" value="L-ASCORBATE-6-PHOSPHATE LACTONASE ULAG-RELATED"/>
    <property type="match status" value="1"/>
</dbReference>
<dbReference type="InterPro" id="IPR050114">
    <property type="entry name" value="UPF0173_UPF0282_UlaG_hydrolase"/>
</dbReference>
<dbReference type="SUPFAM" id="SSF56281">
    <property type="entry name" value="Metallo-hydrolase/oxidoreductase"/>
    <property type="match status" value="1"/>
</dbReference>
<dbReference type="Gene3D" id="3.60.15.10">
    <property type="entry name" value="Ribonuclease Z/Hydroxyacylglutathione hydrolase-like"/>
    <property type="match status" value="1"/>
</dbReference>
<accession>A0A6B1DAC7</accession>
<reference evidence="2" key="1">
    <citation type="submission" date="2019-09" db="EMBL/GenBank/DDBJ databases">
        <title>Characterisation of the sponge microbiome using genome-centric metagenomics.</title>
        <authorList>
            <person name="Engelberts J.P."/>
            <person name="Robbins S.J."/>
            <person name="De Goeij J.M."/>
            <person name="Aranda M."/>
            <person name="Bell S.C."/>
            <person name="Webster N.S."/>
        </authorList>
    </citation>
    <scope>NUCLEOTIDE SEQUENCE</scope>
    <source>
        <strain evidence="2">SB0661_bin_32</strain>
    </source>
</reference>
<dbReference type="EMBL" id="VXMH01000102">
    <property type="protein sequence ID" value="MYC97000.1"/>
    <property type="molecule type" value="Genomic_DNA"/>
</dbReference>
<keyword evidence="1 2" id="KW-0378">Hydrolase</keyword>
<sequence length="294" mass="32305">MSLIKPFLQGEAFLQDVQNATGSERVLHIWWLGQSGFLLKWQSSFLLFDPYLSDSLTRKYAATDKPHVRMTERVVAPERLSFVDVVTSSHNHTDHLDGETLGPLKAANPDLQFVIPEANRAFVAGRLACGRDWPVGLDDGDFRDAGVFRFHGIAAAHEELERDEAGRCRFLGYVTSFGPWTVYHSGDTVHYSGLVEKLTPFNVDIAILPVNGSKPERRVAGNLNGIEAATLACAINAKLVIPCHYEMFTFNTASPDTFRAAADALEQPVRVLQAGERCTVEKSAVGAMTVLSGD</sequence>
<evidence type="ECO:0000256" key="1">
    <source>
        <dbReference type="ARBA" id="ARBA00022801"/>
    </source>
</evidence>
<dbReference type="GO" id="GO:0016787">
    <property type="term" value="F:hydrolase activity"/>
    <property type="evidence" value="ECO:0007669"/>
    <property type="project" value="UniProtKB-KW"/>
</dbReference>
<dbReference type="AlphaFoldDB" id="A0A6B1DAC7"/>
<protein>
    <submittedName>
        <fullName evidence="2">MBL fold metallo-hydrolase</fullName>
    </submittedName>
</protein>